<feature type="region of interest" description="Disordered" evidence="1">
    <location>
        <begin position="381"/>
        <end position="420"/>
    </location>
</feature>
<dbReference type="Pfam" id="PF13847">
    <property type="entry name" value="Methyltransf_31"/>
    <property type="match status" value="1"/>
</dbReference>
<dbReference type="CDD" id="cd02440">
    <property type="entry name" value="AdoMet_MTases"/>
    <property type="match status" value="1"/>
</dbReference>
<feature type="domain" description="Methyltransferase" evidence="2">
    <location>
        <begin position="196"/>
        <end position="305"/>
    </location>
</feature>
<reference evidence="4" key="2">
    <citation type="submission" date="2021-11" db="EMBL/GenBank/DDBJ databases">
        <authorList>
            <consortium name="Genoscope - CEA"/>
            <person name="William W."/>
        </authorList>
    </citation>
    <scope>NUCLEOTIDE SEQUENCE</scope>
</reference>
<dbReference type="Gene3D" id="3.40.50.150">
    <property type="entry name" value="Vaccinia Virus protein VP39"/>
    <property type="match status" value="1"/>
</dbReference>
<dbReference type="SUPFAM" id="SSF53335">
    <property type="entry name" value="S-adenosyl-L-methionine-dependent methyltransferases"/>
    <property type="match status" value="1"/>
</dbReference>
<dbReference type="InterPro" id="IPR025714">
    <property type="entry name" value="Methyltranfer_dom"/>
</dbReference>
<reference evidence="3" key="1">
    <citation type="submission" date="2021-01" db="EMBL/GenBank/DDBJ databases">
        <authorList>
            <person name="Corre E."/>
            <person name="Pelletier E."/>
            <person name="Niang G."/>
            <person name="Scheremetjew M."/>
            <person name="Finn R."/>
            <person name="Kale V."/>
            <person name="Holt S."/>
            <person name="Cochrane G."/>
            <person name="Meng A."/>
            <person name="Brown T."/>
            <person name="Cohen L."/>
        </authorList>
    </citation>
    <scope>NUCLEOTIDE SEQUENCE</scope>
    <source>
        <strain evidence="3">CCMP1756</strain>
    </source>
</reference>
<protein>
    <recommendedName>
        <fullName evidence="2">Methyltransferase domain-containing protein</fullName>
    </recommendedName>
</protein>
<evidence type="ECO:0000256" key="1">
    <source>
        <dbReference type="SAM" id="MobiDB-lite"/>
    </source>
</evidence>
<feature type="compositionally biased region" description="Pro residues" evidence="1">
    <location>
        <begin position="410"/>
        <end position="420"/>
    </location>
</feature>
<evidence type="ECO:0000313" key="3">
    <source>
        <dbReference type="EMBL" id="CAE0703472.1"/>
    </source>
</evidence>
<sequence length="420" mass="46308">MGLPDVKAPKDIKGSVSEAYADTGKLKVTLRMNDGSDESWHMCVKLTIPKKWKPGPVSKLLHFAVDTWNAKHSQLPALSAESWHLQVNGQPLGTDDVIRDVLRPSDEVLLKPGKSPSHGKVAKRSYANVQQMEEALKHTPSARHNRHQVECYDAASTLYSRPQCELRPDVAETLDRLAERIVERAAQNRADDGFALRVFDAGCGAGHLTKKIAALSTEKRKVEVIAVDISPRTIEYCNQNKPANVKYECGDVGDYPHPSRIGEGVTFDVVVFHACLQHVFSPLKALQAASRLLRGGGAVIIAQAQGRKHADELRVKDPVLQPRGLPSSPEDVEELIPEGCPLELASFKDEVPYVVKLKCTKKFEEAIGFKDMMADEDPLGSFLRKKTGKEPSDWREKLKDNAEGVVFGPARPPKPPASKE</sequence>
<dbReference type="PANTHER" id="PTHR43861">
    <property type="entry name" value="TRANS-ACONITATE 2-METHYLTRANSFERASE-RELATED"/>
    <property type="match status" value="1"/>
</dbReference>
<dbReference type="EMBL" id="CAKKNE010000005">
    <property type="protein sequence ID" value="CAH0376640.1"/>
    <property type="molecule type" value="Genomic_DNA"/>
</dbReference>
<evidence type="ECO:0000259" key="2">
    <source>
        <dbReference type="Pfam" id="PF13847"/>
    </source>
</evidence>
<name>A0A7S4EBV0_9STRA</name>
<dbReference type="AlphaFoldDB" id="A0A7S4EBV0"/>
<accession>A0A7S4EBV0</accession>
<dbReference type="InterPro" id="IPR029063">
    <property type="entry name" value="SAM-dependent_MTases_sf"/>
</dbReference>
<keyword evidence="5" id="KW-1185">Reference proteome</keyword>
<dbReference type="Proteomes" id="UP000789595">
    <property type="component" value="Unassembled WGS sequence"/>
</dbReference>
<evidence type="ECO:0000313" key="5">
    <source>
        <dbReference type="Proteomes" id="UP000789595"/>
    </source>
</evidence>
<gene>
    <name evidence="3" type="ORF">PCAL00307_LOCUS18919</name>
    <name evidence="4" type="ORF">PECAL_5P12430</name>
</gene>
<feature type="compositionally biased region" description="Basic and acidic residues" evidence="1">
    <location>
        <begin position="388"/>
        <end position="402"/>
    </location>
</feature>
<evidence type="ECO:0000313" key="4">
    <source>
        <dbReference type="EMBL" id="CAH0376640.1"/>
    </source>
</evidence>
<proteinExistence type="predicted"/>
<organism evidence="3">
    <name type="scientific">Pelagomonas calceolata</name>
    <dbReference type="NCBI Taxonomy" id="35677"/>
    <lineage>
        <taxon>Eukaryota</taxon>
        <taxon>Sar</taxon>
        <taxon>Stramenopiles</taxon>
        <taxon>Ochrophyta</taxon>
        <taxon>Pelagophyceae</taxon>
        <taxon>Pelagomonadales</taxon>
        <taxon>Pelagomonadaceae</taxon>
        <taxon>Pelagomonas</taxon>
    </lineage>
</organism>
<dbReference type="EMBL" id="HBIW01021919">
    <property type="protein sequence ID" value="CAE0703472.1"/>
    <property type="molecule type" value="Transcribed_RNA"/>
</dbReference>